<feature type="compositionally biased region" description="Low complexity" evidence="7">
    <location>
        <begin position="430"/>
        <end position="439"/>
    </location>
</feature>
<gene>
    <name evidence="9" type="ORF">NG895_28020</name>
</gene>
<dbReference type="Pfam" id="PF00069">
    <property type="entry name" value="Pkinase"/>
    <property type="match status" value="1"/>
</dbReference>
<dbReference type="SUPFAM" id="SSF50998">
    <property type="entry name" value="Quinoprotein alcohol dehydrogenase-like"/>
    <property type="match status" value="1"/>
</dbReference>
<dbReference type="Proteomes" id="UP001155241">
    <property type="component" value="Unassembled WGS sequence"/>
</dbReference>
<keyword evidence="10" id="KW-1185">Reference proteome</keyword>
<feature type="region of interest" description="Disordered" evidence="7">
    <location>
        <begin position="428"/>
        <end position="457"/>
    </location>
</feature>
<evidence type="ECO:0000256" key="6">
    <source>
        <dbReference type="ARBA" id="ARBA00022840"/>
    </source>
</evidence>
<dbReference type="Gene3D" id="2.130.10.10">
    <property type="entry name" value="YVTN repeat-like/Quinoprotein amine dehydrogenase"/>
    <property type="match status" value="4"/>
</dbReference>
<dbReference type="SUPFAM" id="SSF56112">
    <property type="entry name" value="Protein kinase-like (PK-like)"/>
    <property type="match status" value="1"/>
</dbReference>
<dbReference type="PANTHER" id="PTHR43289">
    <property type="entry name" value="MITOGEN-ACTIVATED PROTEIN KINASE KINASE KINASE 20-RELATED"/>
    <property type="match status" value="1"/>
</dbReference>
<evidence type="ECO:0000259" key="8">
    <source>
        <dbReference type="PROSITE" id="PS50011"/>
    </source>
</evidence>
<evidence type="ECO:0000256" key="3">
    <source>
        <dbReference type="ARBA" id="ARBA00022679"/>
    </source>
</evidence>
<dbReference type="PROSITE" id="PS50011">
    <property type="entry name" value="PROTEIN_KINASE_DOM"/>
    <property type="match status" value="1"/>
</dbReference>
<reference evidence="9" key="1">
    <citation type="submission" date="2022-06" db="EMBL/GenBank/DDBJ databases">
        <title>Aeoliella straminimaris, a novel planctomycete from sediments.</title>
        <authorList>
            <person name="Vitorino I.R."/>
            <person name="Lage O.M."/>
        </authorList>
    </citation>
    <scope>NUCLEOTIDE SEQUENCE</scope>
    <source>
        <strain evidence="9">ICT_H6.2</strain>
    </source>
</reference>
<keyword evidence="6" id="KW-0067">ATP-binding</keyword>
<keyword evidence="4" id="KW-0547">Nucleotide-binding</keyword>
<keyword evidence="3" id="KW-0808">Transferase</keyword>
<dbReference type="InterPro" id="IPR015943">
    <property type="entry name" value="WD40/YVTN_repeat-like_dom_sf"/>
</dbReference>
<dbReference type="FunFam" id="1.10.510.10:FF:000021">
    <property type="entry name" value="Serine/threonine protein kinase"/>
    <property type="match status" value="1"/>
</dbReference>
<feature type="compositionally biased region" description="Basic and acidic residues" evidence="7">
    <location>
        <begin position="440"/>
        <end position="449"/>
    </location>
</feature>
<evidence type="ECO:0000256" key="4">
    <source>
        <dbReference type="ARBA" id="ARBA00022741"/>
    </source>
</evidence>
<sequence>MSDPSDSKLIDDPAFQSVLVSCLEALQRGETIDREQLASDHPDYAEAIQQFLDDQDLLEQATLQFVPEHLPKSNSDDVQTIANNSTSPVLSAGDTVRYLGDYEILKEIARGGMGVIFKARQQSLKRVVALKMILAGRLASPADVERFQLEARAAGRLKHPNIVPIHEVGEYEGHHYFTMDLVEGRSLAELIRKETLPSKHAAKIVATVAEAVHYAHEKGTLHRDLKPANILIDSDGEPHITDFGLAKLLEVDDDDDREELTASGQVLGTPSYMSPEQASGKTALIGPASDIYSLGAILYSCMAGRAPFVAESTVDTIMQVLKKEPVPPRDLNPSVPRDLNTICLKCLSKEPHRRYGTAKLLTDDLHRFLQGRSVLARPVGPLERGWRWCKRNPLPASLLALLLLAFAGGFAGVTSQWLRAEESARRESLASTRANQQRARANEEAERARRSARQATQAAHESNTYLYATRLTLAKRAWDVGLTNEVSRLLQLTTPRDDEMDRRGLEWHYLDRLIHCSLADLTEGGPISDLAFSREGRLLAVAGGSVVLLWGVDTNQFVQQFELEGIVQQVAFANDDSKLVYVTGSGNLELTNTINAIELTTQEKVKVATSRGLVTQLVVSPDEQFVAAAHQTSPVVLAIQFRRAEEELLTCGEVKVWKLDGGREVLNVPLKSPRPDSPQALGPALENAPKGLAFSPSGKRLAVVNGRGLVAVWDIKTGRKELEMEGGADAVVFSNDGGTICSAGTTWSADDGRVIARHPQLATWQHAEGTRAAAWSQRTVEMLDLTKGTPQASIRVQDTDGKALAVSPDGWRVATSAMSGTHIWDSCTNQEALVLLHPPQGPSPHYARVVDAVISPDGTKIATVVNGLGGLIASKIRLWDRTTGKELLEIAGSPMGCRQLAFDTTGKLLAVVYRASQGVVIYDAYSGRKLHHWKGEGEPLSFSSDGRLVATVASGKSGQDLVIRTASDGTLVRRHPLKWNSISFIAFNASSTQLIFAGHQNWIDPRSDEYKTTPYDLGIYDPGSDRVVTKGPAPCVRITDLATGTKDEQLAIASPNKTYILDTSDFSLLHTLELGGQPVAFSHVAFSPDGRRILIGKDSQIHVYDLASHQELLRLEGASTGLSFDSRGDFLVAGGVRESYPTSSSASGVAMVWDLRPSKHTTQEERVASSVVRYVAGIASSLQQGREHIEADNTISDASREIALQLWDNYTQAATQAESPHEPTQ</sequence>
<evidence type="ECO:0000313" key="10">
    <source>
        <dbReference type="Proteomes" id="UP001155241"/>
    </source>
</evidence>
<dbReference type="InterPro" id="IPR011009">
    <property type="entry name" value="Kinase-like_dom_sf"/>
</dbReference>
<dbReference type="EC" id="2.7.11.1" evidence="1"/>
<evidence type="ECO:0000256" key="5">
    <source>
        <dbReference type="ARBA" id="ARBA00022777"/>
    </source>
</evidence>
<feature type="domain" description="Protein kinase" evidence="8">
    <location>
        <begin position="102"/>
        <end position="369"/>
    </location>
</feature>
<evidence type="ECO:0000256" key="7">
    <source>
        <dbReference type="SAM" id="MobiDB-lite"/>
    </source>
</evidence>
<accession>A0A9X2FFF5</accession>
<dbReference type="GO" id="GO:0004674">
    <property type="term" value="F:protein serine/threonine kinase activity"/>
    <property type="evidence" value="ECO:0007669"/>
    <property type="project" value="UniProtKB-KW"/>
</dbReference>
<evidence type="ECO:0000256" key="1">
    <source>
        <dbReference type="ARBA" id="ARBA00012513"/>
    </source>
</evidence>
<dbReference type="GO" id="GO:0005524">
    <property type="term" value="F:ATP binding"/>
    <property type="evidence" value="ECO:0007669"/>
    <property type="project" value="UniProtKB-KW"/>
</dbReference>
<dbReference type="SMART" id="SM00220">
    <property type="entry name" value="S_TKc"/>
    <property type="match status" value="1"/>
</dbReference>
<evidence type="ECO:0000256" key="2">
    <source>
        <dbReference type="ARBA" id="ARBA00022527"/>
    </source>
</evidence>
<comment type="caution">
    <text evidence="9">The sequence shown here is derived from an EMBL/GenBank/DDBJ whole genome shotgun (WGS) entry which is preliminary data.</text>
</comment>
<dbReference type="Gene3D" id="3.30.200.20">
    <property type="entry name" value="Phosphorylase Kinase, domain 1"/>
    <property type="match status" value="1"/>
</dbReference>
<dbReference type="EMBL" id="JAMXLR010000092">
    <property type="protein sequence ID" value="MCO6047769.1"/>
    <property type="molecule type" value="Genomic_DNA"/>
</dbReference>
<dbReference type="InterPro" id="IPR001680">
    <property type="entry name" value="WD40_rpt"/>
</dbReference>
<dbReference type="InterPro" id="IPR036322">
    <property type="entry name" value="WD40_repeat_dom_sf"/>
</dbReference>
<evidence type="ECO:0000313" key="9">
    <source>
        <dbReference type="EMBL" id="MCO6047769.1"/>
    </source>
</evidence>
<dbReference type="CDD" id="cd14014">
    <property type="entry name" value="STKc_PknB_like"/>
    <property type="match status" value="1"/>
</dbReference>
<dbReference type="AlphaFoldDB" id="A0A9X2FFF5"/>
<dbReference type="InterPro" id="IPR000719">
    <property type="entry name" value="Prot_kinase_dom"/>
</dbReference>
<organism evidence="9 10">
    <name type="scientific">Aeoliella straminimaris</name>
    <dbReference type="NCBI Taxonomy" id="2954799"/>
    <lineage>
        <taxon>Bacteria</taxon>
        <taxon>Pseudomonadati</taxon>
        <taxon>Planctomycetota</taxon>
        <taxon>Planctomycetia</taxon>
        <taxon>Pirellulales</taxon>
        <taxon>Lacipirellulaceae</taxon>
        <taxon>Aeoliella</taxon>
    </lineage>
</organism>
<keyword evidence="5 9" id="KW-0418">Kinase</keyword>
<protein>
    <recommendedName>
        <fullName evidence="1">non-specific serine/threonine protein kinase</fullName>
        <ecNumber evidence="1">2.7.11.1</ecNumber>
    </recommendedName>
</protein>
<dbReference type="RefSeq" id="WP_252855876.1">
    <property type="nucleotide sequence ID" value="NZ_JAMXLR010000092.1"/>
</dbReference>
<dbReference type="Gene3D" id="1.10.510.10">
    <property type="entry name" value="Transferase(Phosphotransferase) domain 1"/>
    <property type="match status" value="1"/>
</dbReference>
<dbReference type="InterPro" id="IPR011047">
    <property type="entry name" value="Quinoprotein_ADH-like_sf"/>
</dbReference>
<keyword evidence="2" id="KW-0723">Serine/threonine-protein kinase</keyword>
<dbReference type="PANTHER" id="PTHR43289:SF6">
    <property type="entry name" value="SERINE_THREONINE-PROTEIN KINASE NEKL-3"/>
    <property type="match status" value="1"/>
</dbReference>
<dbReference type="SMART" id="SM00320">
    <property type="entry name" value="WD40"/>
    <property type="match status" value="7"/>
</dbReference>
<proteinExistence type="predicted"/>
<dbReference type="SUPFAM" id="SSF50978">
    <property type="entry name" value="WD40 repeat-like"/>
    <property type="match status" value="1"/>
</dbReference>
<name>A0A9X2FFF5_9BACT</name>
<dbReference type="Pfam" id="PF00400">
    <property type="entry name" value="WD40"/>
    <property type="match status" value="1"/>
</dbReference>